<sequence length="97" mass="11084">MFIALTIPGHSHMLEMTLGRPNMVVGVIMTATSLSHTHCSIYIISFSFHFNSFLLICLYFVALVYNTFQIAIVKHMPDKMKQYGLHSDYCSDTYTKV</sequence>
<organism evidence="2 3">
    <name type="scientific">Aspergillus caelatus</name>
    <dbReference type="NCBI Taxonomy" id="61420"/>
    <lineage>
        <taxon>Eukaryota</taxon>
        <taxon>Fungi</taxon>
        <taxon>Dikarya</taxon>
        <taxon>Ascomycota</taxon>
        <taxon>Pezizomycotina</taxon>
        <taxon>Eurotiomycetes</taxon>
        <taxon>Eurotiomycetidae</taxon>
        <taxon>Eurotiales</taxon>
        <taxon>Aspergillaceae</taxon>
        <taxon>Aspergillus</taxon>
        <taxon>Aspergillus subgen. Circumdati</taxon>
    </lineage>
</organism>
<feature type="transmembrane region" description="Helical" evidence="1">
    <location>
        <begin position="23"/>
        <end position="44"/>
    </location>
</feature>
<evidence type="ECO:0000313" key="2">
    <source>
        <dbReference type="EMBL" id="KAE8364183.1"/>
    </source>
</evidence>
<dbReference type="EMBL" id="ML737657">
    <property type="protein sequence ID" value="KAE8364183.1"/>
    <property type="molecule type" value="Genomic_DNA"/>
</dbReference>
<dbReference type="AlphaFoldDB" id="A0A5N7A3M6"/>
<keyword evidence="3" id="KW-1185">Reference proteome</keyword>
<keyword evidence="1" id="KW-1133">Transmembrane helix</keyword>
<accession>A0A5N7A3M6</accession>
<protein>
    <submittedName>
        <fullName evidence="2">Uncharacterized protein</fullName>
    </submittedName>
</protein>
<dbReference type="Proteomes" id="UP000326268">
    <property type="component" value="Unassembled WGS sequence"/>
</dbReference>
<dbReference type="RefSeq" id="XP_031927264.1">
    <property type="nucleotide sequence ID" value="XM_032064693.1"/>
</dbReference>
<proteinExistence type="predicted"/>
<evidence type="ECO:0000256" key="1">
    <source>
        <dbReference type="SAM" id="Phobius"/>
    </source>
</evidence>
<dbReference type="GeneID" id="43649139"/>
<name>A0A5N7A3M6_9EURO</name>
<reference evidence="2 3" key="1">
    <citation type="submission" date="2019-04" db="EMBL/GenBank/DDBJ databases">
        <title>Friends and foes A comparative genomics studyof 23 Aspergillus species from section Flavi.</title>
        <authorList>
            <consortium name="DOE Joint Genome Institute"/>
            <person name="Kjaerbolling I."/>
            <person name="Vesth T."/>
            <person name="Frisvad J.C."/>
            <person name="Nybo J.L."/>
            <person name="Theobald S."/>
            <person name="Kildgaard S."/>
            <person name="Isbrandt T."/>
            <person name="Kuo A."/>
            <person name="Sato A."/>
            <person name="Lyhne E.K."/>
            <person name="Kogle M.E."/>
            <person name="Wiebenga A."/>
            <person name="Kun R.S."/>
            <person name="Lubbers R.J."/>
            <person name="Makela M.R."/>
            <person name="Barry K."/>
            <person name="Chovatia M."/>
            <person name="Clum A."/>
            <person name="Daum C."/>
            <person name="Haridas S."/>
            <person name="He G."/>
            <person name="LaButti K."/>
            <person name="Lipzen A."/>
            <person name="Mondo S."/>
            <person name="Riley R."/>
            <person name="Salamov A."/>
            <person name="Simmons B.A."/>
            <person name="Magnuson J.K."/>
            <person name="Henrissat B."/>
            <person name="Mortensen U.H."/>
            <person name="Larsen T.O."/>
            <person name="Devries R.P."/>
            <person name="Grigoriev I.V."/>
            <person name="Machida M."/>
            <person name="Baker S.E."/>
            <person name="Andersen M.R."/>
        </authorList>
    </citation>
    <scope>NUCLEOTIDE SEQUENCE [LARGE SCALE GENOMIC DNA]</scope>
    <source>
        <strain evidence="2 3">CBS 763.97</strain>
    </source>
</reference>
<feature type="transmembrane region" description="Helical" evidence="1">
    <location>
        <begin position="50"/>
        <end position="73"/>
    </location>
</feature>
<evidence type="ECO:0000313" key="3">
    <source>
        <dbReference type="Proteomes" id="UP000326268"/>
    </source>
</evidence>
<gene>
    <name evidence="2" type="ORF">BDV27DRAFT_116951</name>
</gene>
<keyword evidence="1" id="KW-0472">Membrane</keyword>
<keyword evidence="1" id="KW-0812">Transmembrane</keyword>